<name>A0A1Z4JF84_LEPBY</name>
<keyword evidence="2" id="KW-1185">Reference proteome</keyword>
<sequence>MILGDGRKEGAVSLQEIRISKLNLGNQDIFAVEI</sequence>
<proteinExistence type="predicted"/>
<gene>
    <name evidence="1" type="ORF">NIES2135_22470</name>
</gene>
<dbReference type="EMBL" id="AP018203">
    <property type="protein sequence ID" value="BAY55424.1"/>
    <property type="molecule type" value="Genomic_DNA"/>
</dbReference>
<evidence type="ECO:0000313" key="2">
    <source>
        <dbReference type="Proteomes" id="UP000217895"/>
    </source>
</evidence>
<dbReference type="Proteomes" id="UP000217895">
    <property type="component" value="Chromosome"/>
</dbReference>
<dbReference type="AlphaFoldDB" id="A0A1Z4JF84"/>
<protein>
    <submittedName>
        <fullName evidence="1">Uncharacterized protein</fullName>
    </submittedName>
</protein>
<organism evidence="1 2">
    <name type="scientific">Leptolyngbya boryana NIES-2135</name>
    <dbReference type="NCBI Taxonomy" id="1973484"/>
    <lineage>
        <taxon>Bacteria</taxon>
        <taxon>Bacillati</taxon>
        <taxon>Cyanobacteriota</taxon>
        <taxon>Cyanophyceae</taxon>
        <taxon>Leptolyngbyales</taxon>
        <taxon>Leptolyngbyaceae</taxon>
        <taxon>Leptolyngbya group</taxon>
        <taxon>Leptolyngbya</taxon>
    </lineage>
</organism>
<reference evidence="1 2" key="1">
    <citation type="submission" date="2017-06" db="EMBL/GenBank/DDBJ databases">
        <title>Genome sequencing of cyanobaciteial culture collection at National Institute for Environmental Studies (NIES).</title>
        <authorList>
            <person name="Hirose Y."/>
            <person name="Shimura Y."/>
            <person name="Fujisawa T."/>
            <person name="Nakamura Y."/>
            <person name="Kawachi M."/>
        </authorList>
    </citation>
    <scope>NUCLEOTIDE SEQUENCE [LARGE SCALE GENOMIC DNA]</scope>
    <source>
        <strain evidence="1 2">NIES-2135</strain>
    </source>
</reference>
<accession>A0A1Z4JF84</accession>
<evidence type="ECO:0000313" key="1">
    <source>
        <dbReference type="EMBL" id="BAY55424.1"/>
    </source>
</evidence>